<keyword evidence="1" id="KW-0812">Transmembrane</keyword>
<dbReference type="InterPro" id="IPR015001">
    <property type="entry name" value="DUF1850"/>
</dbReference>
<evidence type="ECO:0000313" key="2">
    <source>
        <dbReference type="EMBL" id="OZS79321.1"/>
    </source>
</evidence>
<proteinExistence type="predicted"/>
<evidence type="ECO:0008006" key="4">
    <source>
        <dbReference type="Google" id="ProtNLM"/>
    </source>
</evidence>
<feature type="transmembrane region" description="Helical" evidence="1">
    <location>
        <begin position="12"/>
        <end position="30"/>
    </location>
</feature>
<dbReference type="AlphaFoldDB" id="A0A264W720"/>
<dbReference type="Pfam" id="PF08905">
    <property type="entry name" value="DUF1850"/>
    <property type="match status" value="1"/>
</dbReference>
<sequence>MSLKVGNSMKTGIYLLPISILFLLLAFVPYQRVIELEQSRPTKGSTYYIPLISEEEFSVTFTHSIHLSDVTEIYKVTDSEQIQFYQMIYEDLAIGMPGAAEENQTFEQIDGKWVLTTFDSYTDFFTLYNSSIHKKLEVGYDNTIFDLKKELPTGRSFRVQIDTYSWIDSLKGEKMDGRKQTETRN</sequence>
<organism evidence="2 3">
    <name type="scientific">Tetzosporium hominis</name>
    <dbReference type="NCBI Taxonomy" id="2020506"/>
    <lineage>
        <taxon>Bacteria</taxon>
        <taxon>Bacillati</taxon>
        <taxon>Bacillota</taxon>
        <taxon>Bacilli</taxon>
        <taxon>Bacillales</taxon>
        <taxon>Caryophanaceae</taxon>
        <taxon>Tetzosporium</taxon>
    </lineage>
</organism>
<protein>
    <recommendedName>
        <fullName evidence="4">RocC</fullName>
    </recommendedName>
</protein>
<accession>A0A264W720</accession>
<gene>
    <name evidence="2" type="ORF">CF394_02565</name>
</gene>
<name>A0A264W720_9BACL</name>
<keyword evidence="1" id="KW-1133">Transmembrane helix</keyword>
<keyword evidence="1" id="KW-0472">Membrane</keyword>
<dbReference type="Proteomes" id="UP000217065">
    <property type="component" value="Unassembled WGS sequence"/>
</dbReference>
<evidence type="ECO:0000313" key="3">
    <source>
        <dbReference type="Proteomes" id="UP000217065"/>
    </source>
</evidence>
<comment type="caution">
    <text evidence="2">The sequence shown here is derived from an EMBL/GenBank/DDBJ whole genome shotgun (WGS) entry which is preliminary data.</text>
</comment>
<reference evidence="2 3" key="1">
    <citation type="submission" date="2017-07" db="EMBL/GenBank/DDBJ databases">
        <title>Tetzosporium hominis gen.nov. sp.nov.</title>
        <authorList>
            <person name="Tetz G."/>
            <person name="Tetz V."/>
        </authorList>
    </citation>
    <scope>NUCLEOTIDE SEQUENCE [LARGE SCALE GENOMIC DNA]</scope>
    <source>
        <strain evidence="2 3">VT-49</strain>
    </source>
</reference>
<dbReference type="OrthoDB" id="4304at2"/>
<keyword evidence="3" id="KW-1185">Reference proteome</keyword>
<evidence type="ECO:0000256" key="1">
    <source>
        <dbReference type="SAM" id="Phobius"/>
    </source>
</evidence>
<dbReference type="EMBL" id="NOKQ01000134">
    <property type="protein sequence ID" value="OZS79321.1"/>
    <property type="molecule type" value="Genomic_DNA"/>
</dbReference>